<gene>
    <name evidence="3" type="ORF">PR001_g9353</name>
</gene>
<dbReference type="GO" id="GO:0006310">
    <property type="term" value="P:DNA recombination"/>
    <property type="evidence" value="ECO:0007669"/>
    <property type="project" value="UniProtKB-KW"/>
</dbReference>
<dbReference type="Proteomes" id="UP000429607">
    <property type="component" value="Unassembled WGS sequence"/>
</dbReference>
<evidence type="ECO:0000256" key="1">
    <source>
        <dbReference type="ARBA" id="ARBA00023125"/>
    </source>
</evidence>
<dbReference type="Gene3D" id="1.10.443.10">
    <property type="entry name" value="Intergrase catalytic core"/>
    <property type="match status" value="1"/>
</dbReference>
<keyword evidence="2" id="KW-0233">DNA recombination</keyword>
<dbReference type="EMBL" id="QXFV01000515">
    <property type="protein sequence ID" value="KAE9035312.1"/>
    <property type="molecule type" value="Genomic_DNA"/>
</dbReference>
<evidence type="ECO:0000256" key="2">
    <source>
        <dbReference type="ARBA" id="ARBA00023172"/>
    </source>
</evidence>
<reference evidence="3 4" key="1">
    <citation type="submission" date="2018-09" db="EMBL/GenBank/DDBJ databases">
        <title>Genomic investigation of the strawberry pathogen Phytophthora fragariae indicates pathogenicity is determined by transcriptional variation in three key races.</title>
        <authorList>
            <person name="Adams T.M."/>
            <person name="Armitage A.D."/>
            <person name="Sobczyk M.K."/>
            <person name="Bates H.J."/>
            <person name="Dunwell J.M."/>
            <person name="Nellist C.F."/>
            <person name="Harrison R.J."/>
        </authorList>
    </citation>
    <scope>NUCLEOTIDE SEQUENCE [LARGE SCALE GENOMIC DNA]</scope>
    <source>
        <strain evidence="3 4">SCRP249</strain>
    </source>
</reference>
<comment type="caution">
    <text evidence="3">The sequence shown here is derived from an EMBL/GenBank/DDBJ whole genome shotgun (WGS) entry which is preliminary data.</text>
</comment>
<protein>
    <recommendedName>
        <fullName evidence="5">Tyr recombinase domain-containing protein</fullName>
    </recommendedName>
</protein>
<dbReference type="SUPFAM" id="SSF56349">
    <property type="entry name" value="DNA breaking-rejoining enzymes"/>
    <property type="match status" value="1"/>
</dbReference>
<dbReference type="InterPro" id="IPR010998">
    <property type="entry name" value="Integrase_recombinase_N"/>
</dbReference>
<dbReference type="Gene3D" id="1.10.150.130">
    <property type="match status" value="1"/>
</dbReference>
<dbReference type="GO" id="GO:0015074">
    <property type="term" value="P:DNA integration"/>
    <property type="evidence" value="ECO:0007669"/>
    <property type="project" value="InterPro"/>
</dbReference>
<evidence type="ECO:0000313" key="3">
    <source>
        <dbReference type="EMBL" id="KAE9035312.1"/>
    </source>
</evidence>
<dbReference type="InterPro" id="IPR011010">
    <property type="entry name" value="DNA_brk_join_enz"/>
</dbReference>
<dbReference type="GO" id="GO:0003677">
    <property type="term" value="F:DNA binding"/>
    <property type="evidence" value="ECO:0007669"/>
    <property type="project" value="UniProtKB-KW"/>
</dbReference>
<proteinExistence type="predicted"/>
<dbReference type="InterPro" id="IPR052925">
    <property type="entry name" value="Phage_Integrase-like_Recomb"/>
</dbReference>
<dbReference type="PANTHER" id="PTHR34605">
    <property type="entry name" value="PHAGE_INTEGRASE DOMAIN-CONTAINING PROTEIN"/>
    <property type="match status" value="1"/>
</dbReference>
<organism evidence="3 4">
    <name type="scientific">Phytophthora rubi</name>
    <dbReference type="NCBI Taxonomy" id="129364"/>
    <lineage>
        <taxon>Eukaryota</taxon>
        <taxon>Sar</taxon>
        <taxon>Stramenopiles</taxon>
        <taxon>Oomycota</taxon>
        <taxon>Peronosporomycetes</taxon>
        <taxon>Peronosporales</taxon>
        <taxon>Peronosporaceae</taxon>
        <taxon>Phytophthora</taxon>
    </lineage>
</organism>
<dbReference type="AlphaFoldDB" id="A0A6A3MQQ7"/>
<name>A0A6A3MQQ7_9STRA</name>
<evidence type="ECO:0008006" key="5">
    <source>
        <dbReference type="Google" id="ProtNLM"/>
    </source>
</evidence>
<sequence length="345" mass="38766">MCWLDTGADTDRLAKSLSSLGALLRAGALAQSSRMHYSRQWKGWCEMMHYNPWLASSDLDRNAEQLGAFAVYLWRFGMNRRHVGNTYSTICSKLCPVRWFHRNTAGYDPGVNASHAILLRGIRRFTDPVVKQQPLTARLLRCIFEDVDLPQPHDQLLWGGLLLGYFFLLRRSEYLYIGKNVHSYVLRLAAIQFFDKNEQVVAPKRAEVIGITLKGAKNNQFGREEVRYHYKSGDSLLCPVRAARWVYKAAAVIATEPDDPALSLKHGVISSEKISTTIKKAASKCGFDPARYSTHSVLIGGATALLNAGADRLIIKLMGRWLSNFFEDYPVLSAKGTSDLSRSMC</sequence>
<dbReference type="PANTHER" id="PTHR34605:SF3">
    <property type="entry name" value="P CELL-TYPE AGGLUTINATION PROTEIN MAP4-LIKE-RELATED"/>
    <property type="match status" value="1"/>
</dbReference>
<evidence type="ECO:0000313" key="4">
    <source>
        <dbReference type="Proteomes" id="UP000429607"/>
    </source>
</evidence>
<accession>A0A6A3MQQ7</accession>
<dbReference type="InterPro" id="IPR013762">
    <property type="entry name" value="Integrase-like_cat_sf"/>
</dbReference>
<keyword evidence="1" id="KW-0238">DNA-binding</keyword>